<dbReference type="OrthoDB" id="1641057at2"/>
<sequence length="292" mass="32680">MLNFIQFDLKKMVRTRALWVLIGLMVVFTSLSAISDSNALKNSNYEEYKQETLQRIEKQKESEENNSGIVVSSGPEEVVDEATYDALMEQTKESLSFEPSTLYMMQNMVMIAWIFFAFFVGNDWSSGYIKNLLTLDGARRNWVTSKIVSGLAYGVLTLAISLAYGAFTHMISGQDAWTVDVGNLASHFLLNEIYIVIAALVVSLAQLLTQSKTATVIVAFFLSSNMMNSIAQLISSWVKVDLTPYLYSVAYRNLGIDIDMAKIWSVVLLGLAYIVVTYALAQVRSRRMDVSV</sequence>
<dbReference type="GO" id="GO:0005886">
    <property type="term" value="C:plasma membrane"/>
    <property type="evidence" value="ECO:0007669"/>
    <property type="project" value="UniProtKB-SubCell"/>
</dbReference>
<evidence type="ECO:0000313" key="2">
    <source>
        <dbReference type="EMBL" id="AXY26261.1"/>
    </source>
</evidence>
<feature type="transmembrane region" description="Helical" evidence="1">
    <location>
        <begin position="187"/>
        <end position="209"/>
    </location>
</feature>
<proteinExistence type="predicted"/>
<dbReference type="KEGG" id="abae:CL176_09780"/>
<keyword evidence="1" id="KW-0472">Membrane</keyword>
<evidence type="ECO:0000256" key="1">
    <source>
        <dbReference type="SAM" id="Phobius"/>
    </source>
</evidence>
<feature type="transmembrane region" description="Helical" evidence="1">
    <location>
        <begin position="102"/>
        <end position="121"/>
    </location>
</feature>
<dbReference type="GO" id="GO:0140359">
    <property type="term" value="F:ABC-type transporter activity"/>
    <property type="evidence" value="ECO:0007669"/>
    <property type="project" value="InterPro"/>
</dbReference>
<organism evidence="2 3">
    <name type="scientific">Suicoccus acidiformans</name>
    <dbReference type="NCBI Taxonomy" id="2036206"/>
    <lineage>
        <taxon>Bacteria</taxon>
        <taxon>Bacillati</taxon>
        <taxon>Bacillota</taxon>
        <taxon>Bacilli</taxon>
        <taxon>Lactobacillales</taxon>
        <taxon>Aerococcaceae</taxon>
        <taxon>Suicoccus</taxon>
    </lineage>
</organism>
<feature type="transmembrane region" description="Helical" evidence="1">
    <location>
        <begin position="142"/>
        <end position="167"/>
    </location>
</feature>
<keyword evidence="1" id="KW-1133">Transmembrane helix</keyword>
<keyword evidence="1" id="KW-0812">Transmembrane</keyword>
<gene>
    <name evidence="2" type="ORF">CL176_09780</name>
</gene>
<feature type="transmembrane region" description="Helical" evidence="1">
    <location>
        <begin position="263"/>
        <end position="281"/>
    </location>
</feature>
<dbReference type="RefSeq" id="WP_118991155.1">
    <property type="nucleotide sequence ID" value="NZ_CP023434.1"/>
</dbReference>
<keyword evidence="3" id="KW-1185">Reference proteome</keyword>
<name>A0A347WMF4_9LACT</name>
<evidence type="ECO:0000313" key="3">
    <source>
        <dbReference type="Proteomes" id="UP000263232"/>
    </source>
</evidence>
<feature type="transmembrane region" description="Helical" evidence="1">
    <location>
        <begin position="216"/>
        <end position="238"/>
    </location>
</feature>
<protein>
    <submittedName>
        <fullName evidence="2">Uncharacterized protein</fullName>
    </submittedName>
</protein>
<dbReference type="EMBL" id="CP023434">
    <property type="protein sequence ID" value="AXY26261.1"/>
    <property type="molecule type" value="Genomic_DNA"/>
</dbReference>
<dbReference type="Pfam" id="PF12679">
    <property type="entry name" value="ABC2_membrane_2"/>
    <property type="match status" value="1"/>
</dbReference>
<accession>A0A347WMF4</accession>
<dbReference type="AlphaFoldDB" id="A0A347WMF4"/>
<reference evidence="2 3" key="1">
    <citation type="submission" date="2017-09" db="EMBL/GenBank/DDBJ databases">
        <title>Complete genome sequence of Oxytococcus suis strain ZY16052.</title>
        <authorList>
            <person name="Li F."/>
        </authorList>
    </citation>
    <scope>NUCLEOTIDE SEQUENCE [LARGE SCALE GENOMIC DNA]</scope>
    <source>
        <strain evidence="2 3">ZY16052</strain>
    </source>
</reference>
<dbReference type="Proteomes" id="UP000263232">
    <property type="component" value="Chromosome"/>
</dbReference>